<evidence type="ECO:0000313" key="7">
    <source>
        <dbReference type="Proteomes" id="UP000595095"/>
    </source>
</evidence>
<dbReference type="Pfam" id="PF00126">
    <property type="entry name" value="HTH_1"/>
    <property type="match status" value="1"/>
</dbReference>
<dbReference type="SUPFAM" id="SSF46785">
    <property type="entry name" value="Winged helix' DNA-binding domain"/>
    <property type="match status" value="1"/>
</dbReference>
<dbReference type="GO" id="GO:0003700">
    <property type="term" value="F:DNA-binding transcription factor activity"/>
    <property type="evidence" value="ECO:0007669"/>
    <property type="project" value="InterPro"/>
</dbReference>
<dbReference type="GO" id="GO:0003677">
    <property type="term" value="F:DNA binding"/>
    <property type="evidence" value="ECO:0007669"/>
    <property type="project" value="UniProtKB-KW"/>
</dbReference>
<dbReference type="InterPro" id="IPR036390">
    <property type="entry name" value="WH_DNA-bd_sf"/>
</dbReference>
<keyword evidence="2" id="KW-0805">Transcription regulation</keyword>
<evidence type="ECO:0000256" key="2">
    <source>
        <dbReference type="ARBA" id="ARBA00023015"/>
    </source>
</evidence>
<dbReference type="Gene3D" id="3.40.190.10">
    <property type="entry name" value="Periplasmic binding protein-like II"/>
    <property type="match status" value="2"/>
</dbReference>
<dbReference type="SUPFAM" id="SSF53850">
    <property type="entry name" value="Periplasmic binding protein-like II"/>
    <property type="match status" value="1"/>
</dbReference>
<comment type="similarity">
    <text evidence="1">Belongs to the LysR transcriptional regulatory family.</text>
</comment>
<dbReference type="CDD" id="cd08417">
    <property type="entry name" value="PBP2_Nitroaromatics_like"/>
    <property type="match status" value="1"/>
</dbReference>
<feature type="domain" description="HTH lysR-type" evidence="5">
    <location>
        <begin position="4"/>
        <end position="61"/>
    </location>
</feature>
<protein>
    <submittedName>
        <fullName evidence="6">LysR family transcriptional regulator</fullName>
    </submittedName>
</protein>
<organism evidence="6 7">
    <name type="scientific">Salinimonas marina</name>
    <dbReference type="NCBI Taxonomy" id="2785918"/>
    <lineage>
        <taxon>Bacteria</taxon>
        <taxon>Pseudomonadati</taxon>
        <taxon>Pseudomonadota</taxon>
        <taxon>Gammaproteobacteria</taxon>
        <taxon>Alteromonadales</taxon>
        <taxon>Alteromonadaceae</taxon>
        <taxon>Alteromonas/Salinimonas group</taxon>
        <taxon>Salinimonas</taxon>
    </lineage>
</organism>
<evidence type="ECO:0000256" key="4">
    <source>
        <dbReference type="ARBA" id="ARBA00023163"/>
    </source>
</evidence>
<dbReference type="KEGG" id="smaa:IT774_03675"/>
<dbReference type="InterPro" id="IPR037402">
    <property type="entry name" value="YidZ_PBP2"/>
</dbReference>
<keyword evidence="4" id="KW-0804">Transcription</keyword>
<evidence type="ECO:0000256" key="1">
    <source>
        <dbReference type="ARBA" id="ARBA00009437"/>
    </source>
</evidence>
<dbReference type="PANTHER" id="PTHR30118">
    <property type="entry name" value="HTH-TYPE TRANSCRIPTIONAL REGULATOR LEUO-RELATED"/>
    <property type="match status" value="1"/>
</dbReference>
<reference evidence="6 7" key="1">
    <citation type="submission" date="2020-11" db="EMBL/GenBank/DDBJ databases">
        <title>Complete genome sequence for Salinimonas sp. strain G2-b.</title>
        <authorList>
            <person name="Park S.-J."/>
        </authorList>
    </citation>
    <scope>NUCLEOTIDE SEQUENCE [LARGE SCALE GENOMIC DNA]</scope>
    <source>
        <strain evidence="6 7">G2-b</strain>
    </source>
</reference>
<dbReference type="InterPro" id="IPR000847">
    <property type="entry name" value="LysR_HTH_N"/>
</dbReference>
<dbReference type="Pfam" id="PF03466">
    <property type="entry name" value="LysR_substrate"/>
    <property type="match status" value="1"/>
</dbReference>
<accession>A0A7S9DYI7</accession>
<evidence type="ECO:0000256" key="3">
    <source>
        <dbReference type="ARBA" id="ARBA00023125"/>
    </source>
</evidence>
<evidence type="ECO:0000313" key="6">
    <source>
        <dbReference type="EMBL" id="QPG06309.1"/>
    </source>
</evidence>
<dbReference type="PANTHER" id="PTHR30118:SF15">
    <property type="entry name" value="TRANSCRIPTIONAL REGULATORY PROTEIN"/>
    <property type="match status" value="1"/>
</dbReference>
<proteinExistence type="inferred from homology"/>
<name>A0A7S9DYI7_9ALTE</name>
<dbReference type="Gene3D" id="1.10.10.10">
    <property type="entry name" value="Winged helix-like DNA-binding domain superfamily/Winged helix DNA-binding domain"/>
    <property type="match status" value="1"/>
</dbReference>
<dbReference type="Proteomes" id="UP000595095">
    <property type="component" value="Chromosome"/>
</dbReference>
<dbReference type="InterPro" id="IPR036388">
    <property type="entry name" value="WH-like_DNA-bd_sf"/>
</dbReference>
<dbReference type="PROSITE" id="PS50931">
    <property type="entry name" value="HTH_LYSR"/>
    <property type="match status" value="1"/>
</dbReference>
<dbReference type="EMBL" id="CP064795">
    <property type="protein sequence ID" value="QPG06309.1"/>
    <property type="molecule type" value="Genomic_DNA"/>
</dbReference>
<dbReference type="InterPro" id="IPR005119">
    <property type="entry name" value="LysR_subst-bd"/>
</dbReference>
<gene>
    <name evidence="6" type="ORF">IT774_03675</name>
</gene>
<dbReference type="InterPro" id="IPR050389">
    <property type="entry name" value="LysR-type_TF"/>
</dbReference>
<evidence type="ECO:0000259" key="5">
    <source>
        <dbReference type="PROSITE" id="PS50931"/>
    </source>
</evidence>
<sequence length="349" mass="39164">MRPQELNLLMIFDAIMTEGAITRAADRLSMTQPAVSNALSRMRAVWGDELFVKDGRGIQPTAFAKNMWSQIQTPLSALEDAVNPDQFDPATATRTFRIAATDTFVDVIWGPLRQVIEREAPGINIYAVPNPTIESADILKAAEAELAISKYTQSESVIRSEHLLDPSYVVVMRPDHPLAQEQLTLEQFINADHLLVSLTGDVTGPTDLALQSLGKKRRVAMSVNNFFNVPGLLKQTNLICVAPSMVLEREIFSKQLAVFESPVEVSPTPVTLLWHKRQDHDPGLQWLRRHVVRIIHQRVEQHQQLLNQCCRKGYCEQAVLEAKAQHHYECITQACEQLNIEPKAITPGH</sequence>
<dbReference type="AlphaFoldDB" id="A0A7S9DYI7"/>
<keyword evidence="7" id="KW-1185">Reference proteome</keyword>
<dbReference type="PRINTS" id="PR00039">
    <property type="entry name" value="HTHLYSR"/>
</dbReference>
<keyword evidence="3" id="KW-0238">DNA-binding</keyword>
<dbReference type="RefSeq" id="WP_195811386.1">
    <property type="nucleotide sequence ID" value="NZ_CP064795.1"/>
</dbReference>